<evidence type="ECO:0000259" key="2">
    <source>
        <dbReference type="PROSITE" id="PS51677"/>
    </source>
</evidence>
<feature type="transmembrane region" description="Helical" evidence="1">
    <location>
        <begin position="7"/>
        <end position="27"/>
    </location>
</feature>
<evidence type="ECO:0000313" key="4">
    <source>
        <dbReference type="Proteomes" id="UP000245288"/>
    </source>
</evidence>
<gene>
    <name evidence="3" type="ORF">LG34_16965</name>
</gene>
<evidence type="ECO:0000313" key="3">
    <source>
        <dbReference type="EMBL" id="PWE85269.1"/>
    </source>
</evidence>
<comment type="caution">
    <text evidence="3">The sequence shown here is derived from an EMBL/GenBank/DDBJ whole genome shotgun (WGS) entry which is preliminary data.</text>
</comment>
<name>A0A2V1JMM2_EUBRA</name>
<dbReference type="InterPro" id="IPR002509">
    <property type="entry name" value="NODB_dom"/>
</dbReference>
<dbReference type="Pfam" id="PF01522">
    <property type="entry name" value="Polysacc_deac_1"/>
    <property type="match status" value="1"/>
</dbReference>
<dbReference type="SUPFAM" id="SSF88713">
    <property type="entry name" value="Glycoside hydrolase/deacetylase"/>
    <property type="match status" value="1"/>
</dbReference>
<dbReference type="Proteomes" id="UP000245288">
    <property type="component" value="Unassembled WGS sequence"/>
</dbReference>
<dbReference type="GO" id="GO:0016810">
    <property type="term" value="F:hydrolase activity, acting on carbon-nitrogen (but not peptide) bonds"/>
    <property type="evidence" value="ECO:0007669"/>
    <property type="project" value="InterPro"/>
</dbReference>
<dbReference type="GO" id="GO:0005975">
    <property type="term" value="P:carbohydrate metabolic process"/>
    <property type="evidence" value="ECO:0007669"/>
    <property type="project" value="InterPro"/>
</dbReference>
<dbReference type="PANTHER" id="PTHR10587:SF128">
    <property type="entry name" value="POLYSACCHARIDE DEACETYLASE PDAB-RELATED"/>
    <property type="match status" value="1"/>
</dbReference>
<keyword evidence="1" id="KW-1133">Transmembrane helix</keyword>
<evidence type="ECO:0000256" key="1">
    <source>
        <dbReference type="SAM" id="Phobius"/>
    </source>
</evidence>
<dbReference type="RefSeq" id="WP_109217010.1">
    <property type="nucleotide sequence ID" value="NZ_JRFU01000249.1"/>
</dbReference>
<dbReference type="PROSITE" id="PS51677">
    <property type="entry name" value="NODB"/>
    <property type="match status" value="1"/>
</dbReference>
<feature type="domain" description="NodB homology" evidence="2">
    <location>
        <begin position="53"/>
        <end position="232"/>
    </location>
</feature>
<dbReference type="AlphaFoldDB" id="A0A2V1JMM2"/>
<keyword evidence="1" id="KW-0812">Transmembrane</keyword>
<protein>
    <submittedName>
        <fullName evidence="3">Chitooligosaccharide deacetylase</fullName>
    </submittedName>
</protein>
<dbReference type="InterPro" id="IPR011330">
    <property type="entry name" value="Glyco_hydro/deAcase_b/a-brl"/>
</dbReference>
<dbReference type="OrthoDB" id="9806342at2"/>
<keyword evidence="4" id="KW-1185">Reference proteome</keyword>
<organism evidence="3 4">
    <name type="scientific">Eubacterium ramulus</name>
    <dbReference type="NCBI Taxonomy" id="39490"/>
    <lineage>
        <taxon>Bacteria</taxon>
        <taxon>Bacillati</taxon>
        <taxon>Bacillota</taxon>
        <taxon>Clostridia</taxon>
        <taxon>Eubacteriales</taxon>
        <taxon>Eubacteriaceae</taxon>
        <taxon>Eubacterium</taxon>
    </lineage>
</organism>
<sequence>MKKEKRFSLLLPVVVCSILAITIYFQMTTGVISVSNTVNGKELPIYCVDTKEPKIAISFDAAWGNDDTARILEILAKHNVHATFFMTGGWVDSYPDDVKAIYEGGHDLGNHSQNHKNMSQLSDTEIRNEIMSVHEKVKALTGYDMFLFRPPYGDYDNEVITGVLSCGYYPIQWSIDSLDWKDYGVDDIITRICDNKQLTGGAIILCHNGAKYTADALDTLLTQLEEKGFQFVPISELIYRDNYHLDVTGKQILD</sequence>
<accession>A0A2V1JMM2</accession>
<proteinExistence type="predicted"/>
<dbReference type="CDD" id="cd10917">
    <property type="entry name" value="CE4_NodB_like_6s_7s"/>
    <property type="match status" value="1"/>
</dbReference>
<dbReference type="GO" id="GO:0016020">
    <property type="term" value="C:membrane"/>
    <property type="evidence" value="ECO:0007669"/>
    <property type="project" value="TreeGrafter"/>
</dbReference>
<dbReference type="Gene3D" id="3.20.20.370">
    <property type="entry name" value="Glycoside hydrolase/deacetylase"/>
    <property type="match status" value="1"/>
</dbReference>
<dbReference type="PANTHER" id="PTHR10587">
    <property type="entry name" value="GLYCOSYL TRANSFERASE-RELATED"/>
    <property type="match status" value="1"/>
</dbReference>
<dbReference type="EMBL" id="JRFU01000249">
    <property type="protein sequence ID" value="PWE85269.1"/>
    <property type="molecule type" value="Genomic_DNA"/>
</dbReference>
<reference evidence="3 4" key="1">
    <citation type="submission" date="2014-09" db="EMBL/GenBank/DDBJ databases">
        <title>Butyrate-producing bacteria isolated from human gut.</title>
        <authorList>
            <person name="Zhang Q."/>
            <person name="Zhao L."/>
        </authorList>
    </citation>
    <scope>NUCLEOTIDE SEQUENCE [LARGE SCALE GENOMIC DNA]</scope>
    <source>
        <strain evidence="3 4">21</strain>
    </source>
</reference>
<keyword evidence="1" id="KW-0472">Membrane</keyword>
<dbReference type="InterPro" id="IPR050248">
    <property type="entry name" value="Polysacc_deacetylase_ArnD"/>
</dbReference>